<keyword evidence="1" id="KW-1133">Transmembrane helix</keyword>
<evidence type="ECO:0000313" key="2">
    <source>
        <dbReference type="EMBL" id="ETO05974.1"/>
    </source>
</evidence>
<organism evidence="2 3">
    <name type="scientific">Reticulomyxa filosa</name>
    <dbReference type="NCBI Taxonomy" id="46433"/>
    <lineage>
        <taxon>Eukaryota</taxon>
        <taxon>Sar</taxon>
        <taxon>Rhizaria</taxon>
        <taxon>Retaria</taxon>
        <taxon>Foraminifera</taxon>
        <taxon>Monothalamids</taxon>
        <taxon>Reticulomyxidae</taxon>
        <taxon>Reticulomyxa</taxon>
    </lineage>
</organism>
<keyword evidence="1" id="KW-0472">Membrane</keyword>
<feature type="transmembrane region" description="Helical" evidence="1">
    <location>
        <begin position="39"/>
        <end position="58"/>
    </location>
</feature>
<dbReference type="Proteomes" id="UP000023152">
    <property type="component" value="Unassembled WGS sequence"/>
</dbReference>
<gene>
    <name evidence="2" type="ORF">RFI_31420</name>
</gene>
<comment type="caution">
    <text evidence="2">The sequence shown here is derived from an EMBL/GenBank/DDBJ whole genome shotgun (WGS) entry which is preliminary data.</text>
</comment>
<accession>X6LWI8</accession>
<dbReference type="EMBL" id="ASPP01027619">
    <property type="protein sequence ID" value="ETO05974.1"/>
    <property type="molecule type" value="Genomic_DNA"/>
</dbReference>
<evidence type="ECO:0000313" key="3">
    <source>
        <dbReference type="Proteomes" id="UP000023152"/>
    </source>
</evidence>
<keyword evidence="3" id="KW-1185">Reference proteome</keyword>
<dbReference type="AlphaFoldDB" id="X6LWI8"/>
<name>X6LWI8_RETFI</name>
<proteinExistence type="predicted"/>
<reference evidence="2 3" key="1">
    <citation type="journal article" date="2013" name="Curr. Biol.">
        <title>The Genome of the Foraminiferan Reticulomyxa filosa.</title>
        <authorList>
            <person name="Glockner G."/>
            <person name="Hulsmann N."/>
            <person name="Schleicher M."/>
            <person name="Noegel A.A."/>
            <person name="Eichinger L."/>
            <person name="Gallinger C."/>
            <person name="Pawlowski J."/>
            <person name="Sierra R."/>
            <person name="Euteneuer U."/>
            <person name="Pillet L."/>
            <person name="Moustafa A."/>
            <person name="Platzer M."/>
            <person name="Groth M."/>
            <person name="Szafranski K."/>
            <person name="Schliwa M."/>
        </authorList>
    </citation>
    <scope>NUCLEOTIDE SEQUENCE [LARGE SCALE GENOMIC DNA]</scope>
</reference>
<keyword evidence="1" id="KW-0812">Transmembrane</keyword>
<protein>
    <submittedName>
        <fullName evidence="2">Uncharacterized protein</fullName>
    </submittedName>
</protein>
<sequence>MKKSLMFFFEILKKSLNDNCCLKFLQYTKKKSKTFIRTFKSIYFGFSGLIVFLLYVIFPNARAQSVLNIFFLFVIDYTITPGCTKLEVINSEYNAPTHRTKKFKMFKHDAIEGVLNAVNMKEAQSLVKGCKITIDLKEYTEHIDEWKGLSPSYKAKKIPGSLEEYRKGAINWANGRRALTLATKVFPQFISQSTQVNIL</sequence>
<evidence type="ECO:0000256" key="1">
    <source>
        <dbReference type="SAM" id="Phobius"/>
    </source>
</evidence>